<reference evidence="6 7" key="1">
    <citation type="submission" date="2019-12" db="EMBL/GenBank/DDBJ databases">
        <authorList>
            <person name="Dong K."/>
        </authorList>
    </citation>
    <scope>NUCLEOTIDE SEQUENCE [LARGE SCALE GENOMIC DNA]</scope>
    <source>
        <strain evidence="6 7">JCM 31225</strain>
    </source>
</reference>
<dbReference type="Proteomes" id="UP000435036">
    <property type="component" value="Unassembled WGS sequence"/>
</dbReference>
<accession>A0A6N8KW86</accession>
<dbReference type="PANTHER" id="PTHR42852:SF6">
    <property type="entry name" value="THIOL:DISULFIDE INTERCHANGE PROTEIN DSBE"/>
    <property type="match status" value="1"/>
</dbReference>
<dbReference type="GO" id="GO:0016209">
    <property type="term" value="F:antioxidant activity"/>
    <property type="evidence" value="ECO:0007669"/>
    <property type="project" value="InterPro"/>
</dbReference>
<dbReference type="GO" id="GO:0017004">
    <property type="term" value="P:cytochrome complex assembly"/>
    <property type="evidence" value="ECO:0007669"/>
    <property type="project" value="UniProtKB-KW"/>
</dbReference>
<dbReference type="AlphaFoldDB" id="A0A6N8KW86"/>
<dbReference type="InterPro" id="IPR036249">
    <property type="entry name" value="Thioredoxin-like_sf"/>
</dbReference>
<feature type="domain" description="Thioredoxin" evidence="5">
    <location>
        <begin position="235"/>
        <end position="375"/>
    </location>
</feature>
<dbReference type="PROSITE" id="PS51352">
    <property type="entry name" value="THIOREDOXIN_2"/>
    <property type="match status" value="1"/>
</dbReference>
<proteinExistence type="predicted"/>
<dbReference type="InterPro" id="IPR000866">
    <property type="entry name" value="AhpC/TSA"/>
</dbReference>
<name>A0A6N8KW86_9SPHI</name>
<evidence type="ECO:0000256" key="3">
    <source>
        <dbReference type="ARBA" id="ARBA00023157"/>
    </source>
</evidence>
<keyword evidence="2" id="KW-0201">Cytochrome c-type biogenesis</keyword>
<keyword evidence="4" id="KW-0676">Redox-active center</keyword>
<evidence type="ECO:0000256" key="2">
    <source>
        <dbReference type="ARBA" id="ARBA00022748"/>
    </source>
</evidence>
<dbReference type="PANTHER" id="PTHR42852">
    <property type="entry name" value="THIOL:DISULFIDE INTERCHANGE PROTEIN DSBE"/>
    <property type="match status" value="1"/>
</dbReference>
<dbReference type="GO" id="GO:0016491">
    <property type="term" value="F:oxidoreductase activity"/>
    <property type="evidence" value="ECO:0007669"/>
    <property type="project" value="InterPro"/>
</dbReference>
<dbReference type="Gene3D" id="3.40.30.10">
    <property type="entry name" value="Glutaredoxin"/>
    <property type="match status" value="1"/>
</dbReference>
<evidence type="ECO:0000256" key="1">
    <source>
        <dbReference type="ARBA" id="ARBA00004196"/>
    </source>
</evidence>
<gene>
    <name evidence="6" type="ORF">GQF63_03460</name>
</gene>
<dbReference type="GO" id="GO:0030313">
    <property type="term" value="C:cell envelope"/>
    <property type="evidence" value="ECO:0007669"/>
    <property type="project" value="UniProtKB-SubCell"/>
</dbReference>
<dbReference type="InterPro" id="IPR050553">
    <property type="entry name" value="Thioredoxin_ResA/DsbE_sf"/>
</dbReference>
<dbReference type="InterPro" id="IPR013766">
    <property type="entry name" value="Thioredoxin_domain"/>
</dbReference>
<evidence type="ECO:0000313" key="6">
    <source>
        <dbReference type="EMBL" id="MVZ61074.1"/>
    </source>
</evidence>
<protein>
    <submittedName>
        <fullName evidence="6">Redoxin domain-containing protein</fullName>
    </submittedName>
</protein>
<dbReference type="Pfam" id="PF14289">
    <property type="entry name" value="DUF4369"/>
    <property type="match status" value="1"/>
</dbReference>
<dbReference type="CDD" id="cd02966">
    <property type="entry name" value="TlpA_like_family"/>
    <property type="match status" value="1"/>
</dbReference>
<dbReference type="RefSeq" id="WP_160367720.1">
    <property type="nucleotide sequence ID" value="NZ_WSQA01000002.1"/>
</dbReference>
<evidence type="ECO:0000256" key="4">
    <source>
        <dbReference type="ARBA" id="ARBA00023284"/>
    </source>
</evidence>
<dbReference type="Pfam" id="PF00578">
    <property type="entry name" value="AhpC-TSA"/>
    <property type="match status" value="1"/>
</dbReference>
<dbReference type="EMBL" id="WSQA01000002">
    <property type="protein sequence ID" value="MVZ61074.1"/>
    <property type="molecule type" value="Genomic_DNA"/>
</dbReference>
<dbReference type="InterPro" id="IPR017937">
    <property type="entry name" value="Thioredoxin_CS"/>
</dbReference>
<organism evidence="6 7">
    <name type="scientific">Sphingobacterium humi</name>
    <dbReference type="NCBI Taxonomy" id="1796905"/>
    <lineage>
        <taxon>Bacteria</taxon>
        <taxon>Pseudomonadati</taxon>
        <taxon>Bacteroidota</taxon>
        <taxon>Sphingobacteriia</taxon>
        <taxon>Sphingobacteriales</taxon>
        <taxon>Sphingobacteriaceae</taxon>
        <taxon>Sphingobacterium</taxon>
    </lineage>
</organism>
<dbReference type="OrthoDB" id="750178at2"/>
<dbReference type="InterPro" id="IPR025380">
    <property type="entry name" value="DUF4369"/>
</dbReference>
<evidence type="ECO:0000259" key="5">
    <source>
        <dbReference type="PROSITE" id="PS51352"/>
    </source>
</evidence>
<dbReference type="SUPFAM" id="SSF52833">
    <property type="entry name" value="Thioredoxin-like"/>
    <property type="match status" value="1"/>
</dbReference>
<keyword evidence="3" id="KW-1015">Disulfide bond</keyword>
<dbReference type="PROSITE" id="PS00194">
    <property type="entry name" value="THIOREDOXIN_1"/>
    <property type="match status" value="1"/>
</dbReference>
<sequence length="375" mass="41694">MKKLLILSIFTLHLAAYGQQGSFQINGTYPASLAGNKIVLNYQDADKNKKNDTLVLSASKFQFEGKLAAPQKVTISALATTEEPSNSRRNDQRLSFYLEAGKTELSLQSPLSQSLVKAGPEQAYFEAYNQRTAAVKKALDEVYQTYSAAKQAGTDEAMRAYFQGIKTNQGILLEVQKAFFKDYPEARLNLDLLKEQTVIIDAHNFEALFSLLGPGLKNTEEGRSFAEKLAVAQQTAVGKPLIDLHLPNQHGQQMPLSALKGKVVLIEFWASWCAPCRAEAPTLKRAYEQYHPKGFEIYAVSLDDKKEAWLKAIAEDDLPWPQVSDLKGFNSEAAKSYQIRAIPQNILVDEQGTIIAKNLRGISLLDTLADYFNTH</sequence>
<comment type="caution">
    <text evidence="6">The sequence shown here is derived from an EMBL/GenBank/DDBJ whole genome shotgun (WGS) entry which is preliminary data.</text>
</comment>
<comment type="subcellular location">
    <subcellularLocation>
        <location evidence="1">Cell envelope</location>
    </subcellularLocation>
</comment>
<keyword evidence="7" id="KW-1185">Reference proteome</keyword>
<evidence type="ECO:0000313" key="7">
    <source>
        <dbReference type="Proteomes" id="UP000435036"/>
    </source>
</evidence>